<evidence type="ECO:0000256" key="2">
    <source>
        <dbReference type="ARBA" id="ARBA00022490"/>
    </source>
</evidence>
<dbReference type="GO" id="GO:0006220">
    <property type="term" value="P:pyrimidine nucleotide metabolic process"/>
    <property type="evidence" value="ECO:0007669"/>
    <property type="project" value="UniProtKB-UniRule"/>
</dbReference>
<evidence type="ECO:0000256" key="7">
    <source>
        <dbReference type="ARBA" id="ARBA00047615"/>
    </source>
</evidence>
<evidence type="ECO:0000256" key="4">
    <source>
        <dbReference type="ARBA" id="ARBA00022741"/>
    </source>
</evidence>
<evidence type="ECO:0000313" key="12">
    <source>
        <dbReference type="Proteomes" id="UP000199017"/>
    </source>
</evidence>
<protein>
    <recommendedName>
        <fullName evidence="9">Cytidylate kinase</fullName>
        <shortName evidence="9">CK</shortName>
        <ecNumber evidence="9">2.7.4.25</ecNumber>
    </recommendedName>
    <alternativeName>
        <fullName evidence="9">Cytidine monophosphate kinase</fullName>
        <shortName evidence="9">CMP kinase</shortName>
    </alternativeName>
</protein>
<comment type="catalytic activity">
    <reaction evidence="7 9">
        <text>dCMP + ATP = dCDP + ADP</text>
        <dbReference type="Rhea" id="RHEA:25094"/>
        <dbReference type="ChEBI" id="CHEBI:30616"/>
        <dbReference type="ChEBI" id="CHEBI:57566"/>
        <dbReference type="ChEBI" id="CHEBI:58593"/>
        <dbReference type="ChEBI" id="CHEBI:456216"/>
        <dbReference type="EC" id="2.7.4.25"/>
    </reaction>
</comment>
<dbReference type="SUPFAM" id="SSF52540">
    <property type="entry name" value="P-loop containing nucleoside triphosphate hydrolases"/>
    <property type="match status" value="1"/>
</dbReference>
<dbReference type="AlphaFoldDB" id="A0A1G8C325"/>
<dbReference type="CDD" id="cd02020">
    <property type="entry name" value="CMPK"/>
    <property type="match status" value="1"/>
</dbReference>
<comment type="subcellular location">
    <subcellularLocation>
        <location evidence="9">Cytoplasm</location>
    </subcellularLocation>
</comment>
<evidence type="ECO:0000256" key="8">
    <source>
        <dbReference type="ARBA" id="ARBA00048478"/>
    </source>
</evidence>
<accession>A0A1G8C325</accession>
<keyword evidence="5 9" id="KW-0418">Kinase</keyword>
<comment type="similarity">
    <text evidence="1 9">Belongs to the cytidylate kinase family. Type 1 subfamily.</text>
</comment>
<dbReference type="GO" id="GO:0015949">
    <property type="term" value="P:nucleobase-containing small molecule interconversion"/>
    <property type="evidence" value="ECO:0007669"/>
    <property type="project" value="TreeGrafter"/>
</dbReference>
<name>A0A1G8C325_9BACI</name>
<evidence type="ECO:0000256" key="1">
    <source>
        <dbReference type="ARBA" id="ARBA00009427"/>
    </source>
</evidence>
<evidence type="ECO:0000256" key="6">
    <source>
        <dbReference type="ARBA" id="ARBA00022840"/>
    </source>
</evidence>
<dbReference type="HAMAP" id="MF_00238">
    <property type="entry name" value="Cytidyl_kinase_type1"/>
    <property type="match status" value="1"/>
</dbReference>
<dbReference type="STRING" id="930129.SAMN05216352_101180"/>
<dbReference type="EC" id="2.7.4.25" evidence="9"/>
<feature type="binding site" evidence="9">
    <location>
        <begin position="14"/>
        <end position="22"/>
    </location>
    <ligand>
        <name>ATP</name>
        <dbReference type="ChEBI" id="CHEBI:30616"/>
    </ligand>
</feature>
<dbReference type="PANTHER" id="PTHR21299:SF2">
    <property type="entry name" value="CYTIDYLATE KINASE"/>
    <property type="match status" value="1"/>
</dbReference>
<dbReference type="EMBL" id="FNDU01000001">
    <property type="protein sequence ID" value="SDH39882.1"/>
    <property type="molecule type" value="Genomic_DNA"/>
</dbReference>
<organism evidence="11 12">
    <name type="scientific">Alteribacillus bidgolensis</name>
    <dbReference type="NCBI Taxonomy" id="930129"/>
    <lineage>
        <taxon>Bacteria</taxon>
        <taxon>Bacillati</taxon>
        <taxon>Bacillota</taxon>
        <taxon>Bacilli</taxon>
        <taxon>Bacillales</taxon>
        <taxon>Bacillaceae</taxon>
        <taxon>Alteribacillus</taxon>
    </lineage>
</organism>
<evidence type="ECO:0000256" key="3">
    <source>
        <dbReference type="ARBA" id="ARBA00022679"/>
    </source>
</evidence>
<proteinExistence type="inferred from homology"/>
<dbReference type="Pfam" id="PF02224">
    <property type="entry name" value="Cytidylate_kin"/>
    <property type="match status" value="1"/>
</dbReference>
<reference evidence="11 12" key="1">
    <citation type="submission" date="2016-10" db="EMBL/GenBank/DDBJ databases">
        <authorList>
            <person name="de Groot N.N."/>
        </authorList>
    </citation>
    <scope>NUCLEOTIDE SEQUENCE [LARGE SCALE GENOMIC DNA]</scope>
    <source>
        <strain evidence="12">P4B,CCM 7963,CECT 7998,DSM 25260,IBRC-M 10614,KCTC 13821</strain>
    </source>
</reference>
<sequence>MGCTMKKINIAIDGPAGAGKSTVSRKVASELGYIYIDTGAMYRALAWKAIHSNVDIQDGQVLSSMLESTNLQLTYAIDGNRIFVDDNEVTDDIRSSEVTASVSAVSAHAGVREKMVKKQQDLASSKGAVLDGRDIGTTVLPQAELKVFLTASVEERAKRRHFENVEKGRSSDLQMIMNDIQLRDDKDSTRKISPLIKAEDAVEIDTTSLSADEVAESICSLALERIQKQ</sequence>
<evidence type="ECO:0000313" key="11">
    <source>
        <dbReference type="EMBL" id="SDH39882.1"/>
    </source>
</evidence>
<dbReference type="InterPro" id="IPR011994">
    <property type="entry name" value="Cytidylate_kinase_dom"/>
</dbReference>
<gene>
    <name evidence="9" type="primary">cmk</name>
    <name evidence="11" type="ORF">SAMN05216352_101180</name>
</gene>
<evidence type="ECO:0000256" key="5">
    <source>
        <dbReference type="ARBA" id="ARBA00022777"/>
    </source>
</evidence>
<dbReference type="NCBIfam" id="TIGR00017">
    <property type="entry name" value="cmk"/>
    <property type="match status" value="1"/>
</dbReference>
<dbReference type="InterPro" id="IPR003136">
    <property type="entry name" value="Cytidylate_kin"/>
</dbReference>
<comment type="catalytic activity">
    <reaction evidence="8 9">
        <text>CMP + ATP = CDP + ADP</text>
        <dbReference type="Rhea" id="RHEA:11600"/>
        <dbReference type="ChEBI" id="CHEBI:30616"/>
        <dbReference type="ChEBI" id="CHEBI:58069"/>
        <dbReference type="ChEBI" id="CHEBI:60377"/>
        <dbReference type="ChEBI" id="CHEBI:456216"/>
        <dbReference type="EC" id="2.7.4.25"/>
    </reaction>
</comment>
<feature type="domain" description="Cytidylate kinase" evidence="10">
    <location>
        <begin position="10"/>
        <end position="221"/>
    </location>
</feature>
<evidence type="ECO:0000256" key="9">
    <source>
        <dbReference type="HAMAP-Rule" id="MF_00238"/>
    </source>
</evidence>
<keyword evidence="12" id="KW-1185">Reference proteome</keyword>
<dbReference type="Gene3D" id="3.40.50.300">
    <property type="entry name" value="P-loop containing nucleotide triphosphate hydrolases"/>
    <property type="match status" value="1"/>
</dbReference>
<dbReference type="PANTHER" id="PTHR21299">
    <property type="entry name" value="CYTIDYLATE KINASE/PANTOATE-BETA-ALANINE LIGASE"/>
    <property type="match status" value="1"/>
</dbReference>
<dbReference type="InterPro" id="IPR027417">
    <property type="entry name" value="P-loop_NTPase"/>
</dbReference>
<keyword evidence="2 9" id="KW-0963">Cytoplasm</keyword>
<dbReference type="GO" id="GO:0036430">
    <property type="term" value="F:CMP kinase activity"/>
    <property type="evidence" value="ECO:0007669"/>
    <property type="project" value="RHEA"/>
</dbReference>
<keyword evidence="6 9" id="KW-0067">ATP-binding</keyword>
<evidence type="ECO:0000259" key="10">
    <source>
        <dbReference type="Pfam" id="PF02224"/>
    </source>
</evidence>
<keyword evidence="3 9" id="KW-0808">Transferase</keyword>
<dbReference type="GO" id="GO:0005829">
    <property type="term" value="C:cytosol"/>
    <property type="evidence" value="ECO:0007669"/>
    <property type="project" value="TreeGrafter"/>
</dbReference>
<keyword evidence="4 9" id="KW-0547">Nucleotide-binding</keyword>
<dbReference type="GO" id="GO:0005524">
    <property type="term" value="F:ATP binding"/>
    <property type="evidence" value="ECO:0007669"/>
    <property type="project" value="UniProtKB-UniRule"/>
</dbReference>
<dbReference type="Proteomes" id="UP000199017">
    <property type="component" value="Unassembled WGS sequence"/>
</dbReference>
<dbReference type="GO" id="GO:0036431">
    <property type="term" value="F:dCMP kinase activity"/>
    <property type="evidence" value="ECO:0007669"/>
    <property type="project" value="InterPro"/>
</dbReference>